<protein>
    <recommendedName>
        <fullName evidence="2">Transposase</fullName>
    </recommendedName>
</protein>
<comment type="caution">
    <text evidence="1">The sequence shown here is derived from an EMBL/GenBank/DDBJ whole genome shotgun (WGS) entry which is preliminary data.</text>
</comment>
<dbReference type="PANTHER" id="PTHR10775:SF182">
    <property type="entry name" value="TRANSPOSON, EN_SPM-LIKE, TRANSPOSASE-ASSOCIATED DOMAIN PROTEIN-RELATED"/>
    <property type="match status" value="1"/>
</dbReference>
<dbReference type="EMBL" id="JACGWM010000012">
    <property type="protein sequence ID" value="KAL0337703.1"/>
    <property type="molecule type" value="Genomic_DNA"/>
</dbReference>
<reference evidence="1" key="2">
    <citation type="journal article" date="2024" name="Plant">
        <title>Genomic evolution and insights into agronomic trait innovations of Sesamum species.</title>
        <authorList>
            <person name="Miao H."/>
            <person name="Wang L."/>
            <person name="Qu L."/>
            <person name="Liu H."/>
            <person name="Sun Y."/>
            <person name="Le M."/>
            <person name="Wang Q."/>
            <person name="Wei S."/>
            <person name="Zheng Y."/>
            <person name="Lin W."/>
            <person name="Duan Y."/>
            <person name="Cao H."/>
            <person name="Xiong S."/>
            <person name="Wang X."/>
            <person name="Wei L."/>
            <person name="Li C."/>
            <person name="Ma Q."/>
            <person name="Ju M."/>
            <person name="Zhao R."/>
            <person name="Li G."/>
            <person name="Mu C."/>
            <person name="Tian Q."/>
            <person name="Mei H."/>
            <person name="Zhang T."/>
            <person name="Gao T."/>
            <person name="Zhang H."/>
        </authorList>
    </citation>
    <scope>NUCLEOTIDE SEQUENCE</scope>
    <source>
        <strain evidence="1">KEN8</strain>
    </source>
</reference>
<sequence>MAWHACYKTDEGSMCHPSDAEAWMHFDKPYPDFVVELRNVTLVLCTDGFAPHGRYGRTYSCWLVILIPYNLPPEMCMKPEYMFLMMVIPGPSNPKCRIDVYLELLIEELLQLWYTGVLTHDHAMNQAFMMRAALMWTVNDLFAYGMTFGWSTTGIMGCPVCMEDTRTFHLQHGRKACYFDCHRRFLSHDHPYRRNKRSFTKNRQERKIARPRLTGDEIRHRVEQYGTAVEEPLTYPLGYGNVHKWIKKNIFWDLPYWNTHLIRHNLDVMHIEKNVFDNIFNTVMDIKGKSKDNLNARKDLKNICNRSELERIYRWDYPKNEVRHFFDKYASKWLSKKFNEARTTNKQPIWIANDVWASLLRYWEHEFRKKSTQNKANRLANPAMANTIYRGGSYSMGEHKRKLEAHLGRPSQRMEIFASCYKKKIDGCWSGSQAEEVTETYQMMLEERASQQTPHGGG</sequence>
<dbReference type="InterPro" id="IPR004252">
    <property type="entry name" value="Probable_transposase_24"/>
</dbReference>
<organism evidence="1">
    <name type="scientific">Sesamum calycinum</name>
    <dbReference type="NCBI Taxonomy" id="2727403"/>
    <lineage>
        <taxon>Eukaryota</taxon>
        <taxon>Viridiplantae</taxon>
        <taxon>Streptophyta</taxon>
        <taxon>Embryophyta</taxon>
        <taxon>Tracheophyta</taxon>
        <taxon>Spermatophyta</taxon>
        <taxon>Magnoliopsida</taxon>
        <taxon>eudicotyledons</taxon>
        <taxon>Gunneridae</taxon>
        <taxon>Pentapetalae</taxon>
        <taxon>asterids</taxon>
        <taxon>lamiids</taxon>
        <taxon>Lamiales</taxon>
        <taxon>Pedaliaceae</taxon>
        <taxon>Sesamum</taxon>
    </lineage>
</organism>
<dbReference type="AlphaFoldDB" id="A0AAW2N3Z0"/>
<accession>A0AAW2N3Z0</accession>
<reference evidence="1" key="1">
    <citation type="submission" date="2020-06" db="EMBL/GenBank/DDBJ databases">
        <authorList>
            <person name="Li T."/>
            <person name="Hu X."/>
            <person name="Zhang T."/>
            <person name="Song X."/>
            <person name="Zhang H."/>
            <person name="Dai N."/>
            <person name="Sheng W."/>
            <person name="Hou X."/>
            <person name="Wei L."/>
        </authorList>
    </citation>
    <scope>NUCLEOTIDE SEQUENCE</scope>
    <source>
        <strain evidence="1">KEN8</strain>
        <tissue evidence="1">Leaf</tissue>
    </source>
</reference>
<name>A0AAW2N3Z0_9LAMI</name>
<dbReference type="PANTHER" id="PTHR10775">
    <property type="entry name" value="OS08G0208400 PROTEIN"/>
    <property type="match status" value="1"/>
</dbReference>
<proteinExistence type="predicted"/>
<gene>
    <name evidence="1" type="ORF">Scaly_2045400</name>
</gene>
<dbReference type="Pfam" id="PF03004">
    <property type="entry name" value="Transposase_24"/>
    <property type="match status" value="1"/>
</dbReference>
<dbReference type="Pfam" id="PF02992">
    <property type="entry name" value="Transposase_21"/>
    <property type="match status" value="1"/>
</dbReference>
<dbReference type="InterPro" id="IPR004242">
    <property type="entry name" value="Transposase_21"/>
</dbReference>
<evidence type="ECO:0000313" key="1">
    <source>
        <dbReference type="EMBL" id="KAL0337703.1"/>
    </source>
</evidence>
<evidence type="ECO:0008006" key="2">
    <source>
        <dbReference type="Google" id="ProtNLM"/>
    </source>
</evidence>